<name>A0A8K0R7L5_9PLEO</name>
<sequence length="193" mass="21291">MLGSDVGSADYTGWTPFHEAVRTQRCDIVELMINHGSDVRWPVQATAPFSGTPLAPPGPDEPLPVINALHIAVGIYSRRYDATSQLFSPEIVRLLLENGIDPNAKAMHIGRLSSCGVLEDASPLQILFNSVRIPMRWAAKYPPGFFAVVQLLIDYGADVRGIANGLTTFHIAKFEGYESLWDFLRKDEPIPTE</sequence>
<dbReference type="PANTHER" id="PTHR24126:SF14">
    <property type="entry name" value="ANK_REP_REGION DOMAIN-CONTAINING PROTEIN"/>
    <property type="match status" value="1"/>
</dbReference>
<reference evidence="4" key="1">
    <citation type="journal article" date="2021" name="Nat. Commun.">
        <title>Genetic determinants of endophytism in the Arabidopsis root mycobiome.</title>
        <authorList>
            <person name="Mesny F."/>
            <person name="Miyauchi S."/>
            <person name="Thiergart T."/>
            <person name="Pickel B."/>
            <person name="Atanasova L."/>
            <person name="Karlsson M."/>
            <person name="Huettel B."/>
            <person name="Barry K.W."/>
            <person name="Haridas S."/>
            <person name="Chen C."/>
            <person name="Bauer D."/>
            <person name="Andreopoulos W."/>
            <person name="Pangilinan J."/>
            <person name="LaButti K."/>
            <person name="Riley R."/>
            <person name="Lipzen A."/>
            <person name="Clum A."/>
            <person name="Drula E."/>
            <person name="Henrissat B."/>
            <person name="Kohler A."/>
            <person name="Grigoriev I.V."/>
            <person name="Martin F.M."/>
            <person name="Hacquard S."/>
        </authorList>
    </citation>
    <scope>NUCLEOTIDE SEQUENCE</scope>
    <source>
        <strain evidence="4">MPI-SDFR-AT-0120</strain>
    </source>
</reference>
<feature type="repeat" description="ANK" evidence="3">
    <location>
        <begin position="12"/>
        <end position="39"/>
    </location>
</feature>
<keyword evidence="1" id="KW-0677">Repeat</keyword>
<dbReference type="PROSITE" id="PS50088">
    <property type="entry name" value="ANK_REPEAT"/>
    <property type="match status" value="1"/>
</dbReference>
<dbReference type="Gene3D" id="1.25.40.20">
    <property type="entry name" value="Ankyrin repeat-containing domain"/>
    <property type="match status" value="1"/>
</dbReference>
<dbReference type="EMBL" id="JAGMVJ010000009">
    <property type="protein sequence ID" value="KAH7087880.1"/>
    <property type="molecule type" value="Genomic_DNA"/>
</dbReference>
<evidence type="ECO:0000256" key="3">
    <source>
        <dbReference type="PROSITE-ProRule" id="PRU00023"/>
    </source>
</evidence>
<evidence type="ECO:0000313" key="4">
    <source>
        <dbReference type="EMBL" id="KAH7087880.1"/>
    </source>
</evidence>
<comment type="caution">
    <text evidence="4">The sequence shown here is derived from an EMBL/GenBank/DDBJ whole genome shotgun (WGS) entry which is preliminary data.</text>
</comment>
<dbReference type="PROSITE" id="PS50297">
    <property type="entry name" value="ANK_REP_REGION"/>
    <property type="match status" value="1"/>
</dbReference>
<dbReference type="PANTHER" id="PTHR24126">
    <property type="entry name" value="ANKYRIN REPEAT, PH AND SEC7 DOMAIN CONTAINING PROTEIN SECG-RELATED"/>
    <property type="match status" value="1"/>
</dbReference>
<proteinExistence type="predicted"/>
<gene>
    <name evidence="4" type="ORF">FB567DRAFT_525974</name>
</gene>
<dbReference type="Pfam" id="PF00023">
    <property type="entry name" value="Ank"/>
    <property type="match status" value="1"/>
</dbReference>
<evidence type="ECO:0000256" key="1">
    <source>
        <dbReference type="ARBA" id="ARBA00022737"/>
    </source>
</evidence>
<dbReference type="PRINTS" id="PR01415">
    <property type="entry name" value="ANKYRIN"/>
</dbReference>
<dbReference type="InterPro" id="IPR036770">
    <property type="entry name" value="Ankyrin_rpt-contain_sf"/>
</dbReference>
<dbReference type="SUPFAM" id="SSF48403">
    <property type="entry name" value="Ankyrin repeat"/>
    <property type="match status" value="1"/>
</dbReference>
<dbReference type="Proteomes" id="UP000813461">
    <property type="component" value="Unassembled WGS sequence"/>
</dbReference>
<dbReference type="AlphaFoldDB" id="A0A8K0R7L5"/>
<dbReference type="InterPro" id="IPR002110">
    <property type="entry name" value="Ankyrin_rpt"/>
</dbReference>
<keyword evidence="2 3" id="KW-0040">ANK repeat</keyword>
<dbReference type="SMART" id="SM00248">
    <property type="entry name" value="ANK"/>
    <property type="match status" value="3"/>
</dbReference>
<accession>A0A8K0R7L5</accession>
<evidence type="ECO:0000256" key="2">
    <source>
        <dbReference type="ARBA" id="ARBA00023043"/>
    </source>
</evidence>
<evidence type="ECO:0000313" key="5">
    <source>
        <dbReference type="Proteomes" id="UP000813461"/>
    </source>
</evidence>
<dbReference type="OrthoDB" id="3788444at2759"/>
<organism evidence="4 5">
    <name type="scientific">Paraphoma chrysanthemicola</name>
    <dbReference type="NCBI Taxonomy" id="798071"/>
    <lineage>
        <taxon>Eukaryota</taxon>
        <taxon>Fungi</taxon>
        <taxon>Dikarya</taxon>
        <taxon>Ascomycota</taxon>
        <taxon>Pezizomycotina</taxon>
        <taxon>Dothideomycetes</taxon>
        <taxon>Pleosporomycetidae</taxon>
        <taxon>Pleosporales</taxon>
        <taxon>Pleosporineae</taxon>
        <taxon>Phaeosphaeriaceae</taxon>
        <taxon>Paraphoma</taxon>
    </lineage>
</organism>
<protein>
    <submittedName>
        <fullName evidence="4">Ankyrin repeat-containing domain protein</fullName>
    </submittedName>
</protein>
<dbReference type="Pfam" id="PF13606">
    <property type="entry name" value="Ank_3"/>
    <property type="match status" value="1"/>
</dbReference>
<keyword evidence="5" id="KW-1185">Reference proteome</keyword>